<evidence type="ECO:0000259" key="5">
    <source>
        <dbReference type="PROSITE" id="PS51202"/>
    </source>
</evidence>
<keyword evidence="3" id="KW-0804">Transcription</keyword>
<evidence type="ECO:0000256" key="1">
    <source>
        <dbReference type="ARBA" id="ARBA00023015"/>
    </source>
</evidence>
<dbReference type="OrthoDB" id="226679at2"/>
<keyword evidence="2" id="KW-0238">DNA-binding</keyword>
<evidence type="ECO:0000256" key="2">
    <source>
        <dbReference type="ARBA" id="ARBA00023125"/>
    </source>
</evidence>
<dbReference type="Proteomes" id="UP000000449">
    <property type="component" value="Chromosome"/>
</dbReference>
<dbReference type="Pfam" id="PF02080">
    <property type="entry name" value="TrkA_C"/>
    <property type="match status" value="1"/>
</dbReference>
<dbReference type="Pfam" id="PF00392">
    <property type="entry name" value="GntR"/>
    <property type="match status" value="1"/>
</dbReference>
<evidence type="ECO:0000313" key="6">
    <source>
        <dbReference type="EMBL" id="CAR42183.1"/>
    </source>
</evidence>
<dbReference type="InterPro" id="IPR036390">
    <property type="entry name" value="WH_DNA-bd_sf"/>
</dbReference>
<dbReference type="SUPFAM" id="SSF116726">
    <property type="entry name" value="TrkA C-terminal domain-like"/>
    <property type="match status" value="1"/>
</dbReference>
<organism evidence="6 7">
    <name type="scientific">Streptococcus uberis (strain ATCC BAA-854 / 0140J)</name>
    <dbReference type="NCBI Taxonomy" id="218495"/>
    <lineage>
        <taxon>Bacteria</taxon>
        <taxon>Bacillati</taxon>
        <taxon>Bacillota</taxon>
        <taxon>Bacilli</taxon>
        <taxon>Lactobacillales</taxon>
        <taxon>Streptococcaceae</taxon>
        <taxon>Streptococcus</taxon>
    </lineage>
</organism>
<dbReference type="AlphaFoldDB" id="B9DUF7"/>
<feature type="domain" description="HTH gntR-type" evidence="4">
    <location>
        <begin position="11"/>
        <end position="79"/>
    </location>
</feature>
<dbReference type="eggNOG" id="COG2188">
    <property type="taxonomic scope" value="Bacteria"/>
</dbReference>
<evidence type="ECO:0000256" key="3">
    <source>
        <dbReference type="ARBA" id="ARBA00023163"/>
    </source>
</evidence>
<accession>B9DUF7</accession>
<dbReference type="InterPro" id="IPR036388">
    <property type="entry name" value="WH-like_DNA-bd_sf"/>
</dbReference>
<dbReference type="GO" id="GO:0003700">
    <property type="term" value="F:DNA-binding transcription factor activity"/>
    <property type="evidence" value="ECO:0007669"/>
    <property type="project" value="InterPro"/>
</dbReference>
<dbReference type="PROSITE" id="PS51202">
    <property type="entry name" value="RCK_C"/>
    <property type="match status" value="1"/>
</dbReference>
<dbReference type="InterPro" id="IPR006037">
    <property type="entry name" value="RCK_C"/>
</dbReference>
<proteinExistence type="predicted"/>
<dbReference type="GO" id="GO:0045892">
    <property type="term" value="P:negative regulation of DNA-templated transcription"/>
    <property type="evidence" value="ECO:0007669"/>
    <property type="project" value="TreeGrafter"/>
</dbReference>
<dbReference type="eggNOG" id="COG0490">
    <property type="taxonomic scope" value="Bacteria"/>
</dbReference>
<dbReference type="KEGG" id="sub:SUB0978"/>
<dbReference type="InterPro" id="IPR036721">
    <property type="entry name" value="RCK_C_sf"/>
</dbReference>
<keyword evidence="7" id="KW-1185">Reference proteome</keyword>
<dbReference type="InterPro" id="IPR000524">
    <property type="entry name" value="Tscrpt_reg_HTH_GntR"/>
</dbReference>
<dbReference type="HOGENOM" id="CLU_112362_0_0_9"/>
<dbReference type="GO" id="GO:0006813">
    <property type="term" value="P:potassium ion transport"/>
    <property type="evidence" value="ECO:0007669"/>
    <property type="project" value="InterPro"/>
</dbReference>
<dbReference type="PANTHER" id="PTHR44846:SF1">
    <property type="entry name" value="MANNOSYL-D-GLYCERATE TRANSPORT_METABOLISM SYSTEM REPRESSOR MNGR-RELATED"/>
    <property type="match status" value="1"/>
</dbReference>
<dbReference type="PANTHER" id="PTHR44846">
    <property type="entry name" value="MANNOSYL-D-GLYCERATE TRANSPORT/METABOLISM SYSTEM REPRESSOR MNGR-RELATED"/>
    <property type="match status" value="1"/>
</dbReference>
<dbReference type="RefSeq" id="WP_012658477.1">
    <property type="nucleotide sequence ID" value="NC_012004.1"/>
</dbReference>
<evidence type="ECO:0000313" key="7">
    <source>
        <dbReference type="Proteomes" id="UP000000449"/>
    </source>
</evidence>
<sequence length="214" mass="23821">MTTGNKSEVTTSKYQKIAVSVAQRIASGEYEVGEKLKSRTTIASTFNVSPETARKGLNILADLNILTLKHGSGAIVLSKEKAIEFINQYESTHSIAVIKEKIRQNIRHQQEGMEELSSLVNDFLMQSQNISKQFPLAPYEIIVNKDTDHFGKSIGVLNLWHQTGATVVAIEHEGQFLISPGPYAVIEKGDHIYFVGDESVYSRMKNFFNLSMGL</sequence>
<dbReference type="STRING" id="218495.SUB0978"/>
<dbReference type="SMART" id="SM00345">
    <property type="entry name" value="HTH_GNTR"/>
    <property type="match status" value="1"/>
</dbReference>
<dbReference type="SUPFAM" id="SSF46785">
    <property type="entry name" value="Winged helix' DNA-binding domain"/>
    <property type="match status" value="1"/>
</dbReference>
<keyword evidence="1" id="KW-0805">Transcription regulation</keyword>
<reference evidence="7" key="1">
    <citation type="journal article" date="2009" name="BMC Genomics">
        <title>Evidence for niche adaptation in the genome of the bovine pathogen Streptococcus uberis.</title>
        <authorList>
            <person name="Ward P.N."/>
            <person name="Holden M.T.G."/>
            <person name="Leigh J.A."/>
            <person name="Lennard N."/>
            <person name="Bignell A."/>
            <person name="Barron A."/>
            <person name="Clark L."/>
            <person name="Quail M.A."/>
            <person name="Woodward J."/>
            <person name="Barrell B.G."/>
            <person name="Egan S.A."/>
            <person name="Field T.R."/>
            <person name="Maskell D."/>
            <person name="Kehoe M."/>
            <person name="Dowson C.G."/>
            <person name="Chanter N."/>
            <person name="Whatmore A.M."/>
            <person name="Bentley S.D."/>
            <person name="Parkhill J."/>
        </authorList>
    </citation>
    <scope>NUCLEOTIDE SEQUENCE [LARGE SCALE GENOMIC DNA]</scope>
    <source>
        <strain evidence="7">ATCC BAA-854 / 0140J</strain>
    </source>
</reference>
<dbReference type="GO" id="GO:0008324">
    <property type="term" value="F:monoatomic cation transmembrane transporter activity"/>
    <property type="evidence" value="ECO:0007669"/>
    <property type="project" value="InterPro"/>
</dbReference>
<dbReference type="Gene3D" id="1.10.10.10">
    <property type="entry name" value="Winged helix-like DNA-binding domain superfamily/Winged helix DNA-binding domain"/>
    <property type="match status" value="1"/>
</dbReference>
<protein>
    <submittedName>
        <fullName evidence="6">GntR family regulatory protein</fullName>
    </submittedName>
</protein>
<dbReference type="CDD" id="cd07377">
    <property type="entry name" value="WHTH_GntR"/>
    <property type="match status" value="1"/>
</dbReference>
<evidence type="ECO:0000259" key="4">
    <source>
        <dbReference type="PROSITE" id="PS50949"/>
    </source>
</evidence>
<name>B9DUF7_STRU0</name>
<dbReference type="GO" id="GO:0003677">
    <property type="term" value="F:DNA binding"/>
    <property type="evidence" value="ECO:0007669"/>
    <property type="project" value="UniProtKB-KW"/>
</dbReference>
<dbReference type="EMBL" id="AM946015">
    <property type="protein sequence ID" value="CAR42183.1"/>
    <property type="molecule type" value="Genomic_DNA"/>
</dbReference>
<feature type="domain" description="RCK C-terminal" evidence="5">
    <location>
        <begin position="125"/>
        <end position="210"/>
    </location>
</feature>
<gene>
    <name evidence="6" type="ordered locus">SUB0978</name>
</gene>
<dbReference type="PROSITE" id="PS50949">
    <property type="entry name" value="HTH_GNTR"/>
    <property type="match status" value="1"/>
</dbReference>
<dbReference type="Gene3D" id="3.30.70.1450">
    <property type="entry name" value="Regulator of K+ conductance, C-terminal domain"/>
    <property type="match status" value="1"/>
</dbReference>
<dbReference type="InterPro" id="IPR050679">
    <property type="entry name" value="Bact_HTH_transcr_reg"/>
</dbReference>